<dbReference type="Proteomes" id="UP000253729">
    <property type="component" value="Unassembled WGS sequence"/>
</dbReference>
<protein>
    <submittedName>
        <fullName evidence="1">Uncharacterized protein</fullName>
    </submittedName>
</protein>
<name>A0A3F3PHW5_9EURO</name>
<dbReference type="AlphaFoldDB" id="A0A3F3PHW5"/>
<reference evidence="1 2" key="1">
    <citation type="submission" date="2018-07" db="EMBL/GenBank/DDBJ databases">
        <title>The genomes of Aspergillus section Nigri reveals drivers in fungal speciation.</title>
        <authorList>
            <consortium name="DOE Joint Genome Institute"/>
            <person name="Vesth T.C."/>
            <person name="Nybo J."/>
            <person name="Theobald S."/>
            <person name="Brandl J."/>
            <person name="Frisvad J.C."/>
            <person name="Nielsen K.F."/>
            <person name="Lyhne E.K."/>
            <person name="Kogle M.E."/>
            <person name="Kuo A."/>
            <person name="Riley R."/>
            <person name="Clum A."/>
            <person name="Nolan M."/>
            <person name="Lipzen A."/>
            <person name="Salamov A."/>
            <person name="Henrissat B."/>
            <person name="Wiebenga A."/>
            <person name="De vries R.P."/>
            <person name="Grigoriev I.V."/>
            <person name="Mortensen U.H."/>
            <person name="Andersen M.R."/>
            <person name="Baker S.E."/>
        </authorList>
    </citation>
    <scope>NUCLEOTIDE SEQUENCE [LARGE SCALE GENOMIC DNA]</scope>
    <source>
        <strain evidence="1 2">CBS 139.54b</strain>
    </source>
</reference>
<dbReference type="EMBL" id="KZ852135">
    <property type="protein sequence ID" value="RDH26545.1"/>
    <property type="molecule type" value="Genomic_DNA"/>
</dbReference>
<accession>A0A3F3PHW5</accession>
<dbReference type="RefSeq" id="XP_026619567.1">
    <property type="nucleotide sequence ID" value="XM_026768455.1"/>
</dbReference>
<proteinExistence type="predicted"/>
<organism evidence="1 2">
    <name type="scientific">Aspergillus welwitschiae</name>
    <dbReference type="NCBI Taxonomy" id="1341132"/>
    <lineage>
        <taxon>Eukaryota</taxon>
        <taxon>Fungi</taxon>
        <taxon>Dikarya</taxon>
        <taxon>Ascomycota</taxon>
        <taxon>Pezizomycotina</taxon>
        <taxon>Eurotiomycetes</taxon>
        <taxon>Eurotiomycetidae</taxon>
        <taxon>Eurotiales</taxon>
        <taxon>Aspergillaceae</taxon>
        <taxon>Aspergillus</taxon>
        <taxon>Aspergillus subgen. Circumdati</taxon>
    </lineage>
</organism>
<evidence type="ECO:0000313" key="1">
    <source>
        <dbReference type="EMBL" id="RDH26545.1"/>
    </source>
</evidence>
<evidence type="ECO:0000313" key="2">
    <source>
        <dbReference type="Proteomes" id="UP000253729"/>
    </source>
</evidence>
<dbReference type="GeneID" id="38136811"/>
<gene>
    <name evidence="1" type="ORF">BDQ94DRAFT_155364</name>
</gene>
<keyword evidence="2" id="KW-1185">Reference proteome</keyword>
<sequence length="66" mass="7707">MKRNRIKSVSECCIIGRRSRHNPTTFERPVEINTRETRTKQLNQQGQWWIAIDANKWRIGKGSAPG</sequence>